<feature type="binding site" evidence="7">
    <location>
        <position position="63"/>
    </location>
    <ligand>
        <name>Ni(2+)</name>
        <dbReference type="ChEBI" id="CHEBI:49786"/>
    </ligand>
</feature>
<dbReference type="CDD" id="cd06062">
    <property type="entry name" value="H2MP_MemB-H2up"/>
    <property type="match status" value="1"/>
</dbReference>
<dbReference type="PANTHER" id="PTHR30302:SF9">
    <property type="entry name" value="HYDROGENASE 1 MATURATION PROTEASE"/>
    <property type="match status" value="1"/>
</dbReference>
<evidence type="ECO:0000256" key="4">
    <source>
        <dbReference type="ARBA" id="ARBA00022723"/>
    </source>
</evidence>
<dbReference type="eggNOG" id="COG0680">
    <property type="taxonomic scope" value="Bacteria"/>
</dbReference>
<evidence type="ECO:0000313" key="9">
    <source>
        <dbReference type="Proteomes" id="UP000002430"/>
    </source>
</evidence>
<keyword evidence="9" id="KW-1185">Reference proteome</keyword>
<reference evidence="8 9" key="1">
    <citation type="submission" date="2005-11" db="EMBL/GenBank/DDBJ databases">
        <title>The complete genome sequence of Lawsonia intracellularis: the causative agent of proliferative enteropathy.</title>
        <authorList>
            <person name="Kaur K."/>
            <person name="Zhang Q."/>
            <person name="Beckler D."/>
            <person name="Munir S."/>
            <person name="Li L."/>
            <person name="Kinsley K."/>
            <person name="Herron L."/>
            <person name="Peterson A."/>
            <person name="May B."/>
            <person name="Singh S."/>
            <person name="Gebhart C."/>
            <person name="Kapur V."/>
        </authorList>
    </citation>
    <scope>NUCLEOTIDE SEQUENCE [LARGE SCALE GENOMIC DNA]</scope>
    <source>
        <strain evidence="8 9">PHE/MN1-00</strain>
    </source>
</reference>
<dbReference type="OrthoDB" id="9792731at2"/>
<dbReference type="Gene3D" id="3.40.50.1450">
    <property type="entry name" value="HybD-like"/>
    <property type="match status" value="1"/>
</dbReference>
<evidence type="ECO:0000256" key="7">
    <source>
        <dbReference type="PIRSR" id="PIRSR604419-1"/>
    </source>
</evidence>
<keyword evidence="3" id="KW-0645">Protease</keyword>
<accession>Q1MR80</accession>
<keyword evidence="4 7" id="KW-0479">Metal-binding</keyword>
<dbReference type="PRINTS" id="PR00446">
    <property type="entry name" value="HYDRGNUPTAKE"/>
</dbReference>
<dbReference type="Proteomes" id="UP000002430">
    <property type="component" value="Chromosome"/>
</dbReference>
<dbReference type="HOGENOM" id="CLU_099037_0_1_7"/>
<dbReference type="InterPro" id="IPR004419">
    <property type="entry name" value="Pept_A31_hyd_express"/>
</dbReference>
<dbReference type="MEROPS" id="A31.002"/>
<gene>
    <name evidence="8" type="primary">hyaD</name>
    <name evidence="8" type="ordered locus">LI0442</name>
</gene>
<sequence>MESIIVLGLGNILYGDEGFGVRVAEQLYTRYDFPDNIEIIDAGTRGQALLQYVEKADRLLILDAVDFNMPPGKIIFKDNNEIPSYLTAHKMSLHQTSFSEIIGLASLQKLLPKEMVLLGVQPISLEYGTSLTPDVFHLLDKAVELALNQLLKWNITPQPAVTKKVFQAAGISLSNFNL</sequence>
<comment type="similarity">
    <text evidence="1">Belongs to the peptidase A31 family.</text>
</comment>
<dbReference type="GO" id="GO:0046872">
    <property type="term" value="F:metal ion binding"/>
    <property type="evidence" value="ECO:0007669"/>
    <property type="project" value="UniProtKB-KW"/>
</dbReference>
<dbReference type="NCBIfam" id="TIGR00140">
    <property type="entry name" value="hupD"/>
    <property type="match status" value="1"/>
</dbReference>
<dbReference type="RefSeq" id="WP_011526526.1">
    <property type="nucleotide sequence ID" value="NC_008011.1"/>
</dbReference>
<keyword evidence="2 7" id="KW-0533">Nickel</keyword>
<dbReference type="PANTHER" id="PTHR30302">
    <property type="entry name" value="HYDROGENASE 1 MATURATION PROTEASE"/>
    <property type="match status" value="1"/>
</dbReference>
<dbReference type="AlphaFoldDB" id="Q1MR80"/>
<evidence type="ECO:0000256" key="3">
    <source>
        <dbReference type="ARBA" id="ARBA00022670"/>
    </source>
</evidence>
<dbReference type="GO" id="GO:0008047">
    <property type="term" value="F:enzyme activator activity"/>
    <property type="evidence" value="ECO:0007669"/>
    <property type="project" value="InterPro"/>
</dbReference>
<evidence type="ECO:0000256" key="2">
    <source>
        <dbReference type="ARBA" id="ARBA00022596"/>
    </source>
</evidence>
<dbReference type="NCBIfam" id="TIGR00072">
    <property type="entry name" value="hydrog_prot"/>
    <property type="match status" value="1"/>
</dbReference>
<evidence type="ECO:0000256" key="5">
    <source>
        <dbReference type="ARBA" id="ARBA00022750"/>
    </source>
</evidence>
<dbReference type="InterPro" id="IPR000671">
    <property type="entry name" value="Peptidase_A31"/>
</dbReference>
<feature type="binding site" evidence="7">
    <location>
        <position position="17"/>
    </location>
    <ligand>
        <name>Ni(2+)</name>
        <dbReference type="ChEBI" id="CHEBI:49786"/>
    </ligand>
</feature>
<dbReference type="FunFam" id="3.40.50.1450:FF:000002">
    <property type="entry name" value="Hydrogenase 1 maturation protease"/>
    <property type="match status" value="1"/>
</dbReference>
<keyword evidence="5" id="KW-0064">Aspartyl protease</keyword>
<dbReference type="GO" id="GO:0016485">
    <property type="term" value="P:protein processing"/>
    <property type="evidence" value="ECO:0007669"/>
    <property type="project" value="InterPro"/>
</dbReference>
<keyword evidence="6" id="KW-0378">Hydrolase</keyword>
<proteinExistence type="inferred from homology"/>
<organism evidence="8 9">
    <name type="scientific">Lawsonia intracellularis (strain PHE/MN1-00)</name>
    <dbReference type="NCBI Taxonomy" id="363253"/>
    <lineage>
        <taxon>Bacteria</taxon>
        <taxon>Pseudomonadati</taxon>
        <taxon>Thermodesulfobacteriota</taxon>
        <taxon>Desulfovibrionia</taxon>
        <taxon>Desulfovibrionales</taxon>
        <taxon>Desulfovibrionaceae</taxon>
        <taxon>Lawsonia</taxon>
    </lineage>
</organism>
<dbReference type="GO" id="GO:0004190">
    <property type="term" value="F:aspartic-type endopeptidase activity"/>
    <property type="evidence" value="ECO:0007669"/>
    <property type="project" value="UniProtKB-KW"/>
</dbReference>
<dbReference type="STRING" id="363253.LI0442"/>
<evidence type="ECO:0000256" key="6">
    <source>
        <dbReference type="ARBA" id="ARBA00022801"/>
    </source>
</evidence>
<evidence type="ECO:0000313" key="8">
    <source>
        <dbReference type="EMBL" id="CAJ54496.1"/>
    </source>
</evidence>
<name>Q1MR80_LAWIP</name>
<dbReference type="Pfam" id="PF01750">
    <property type="entry name" value="HycI"/>
    <property type="match status" value="1"/>
</dbReference>
<feature type="binding site" evidence="7">
    <location>
        <position position="94"/>
    </location>
    <ligand>
        <name>Ni(2+)</name>
        <dbReference type="ChEBI" id="CHEBI:49786"/>
    </ligand>
</feature>
<protein>
    <submittedName>
        <fullName evidence="8">Processing of HyaA and HyaB proteins</fullName>
    </submittedName>
</protein>
<dbReference type="EMBL" id="AM180252">
    <property type="protein sequence ID" value="CAJ54496.1"/>
    <property type="molecule type" value="Genomic_DNA"/>
</dbReference>
<evidence type="ECO:0000256" key="1">
    <source>
        <dbReference type="ARBA" id="ARBA00006814"/>
    </source>
</evidence>
<dbReference type="InterPro" id="IPR023430">
    <property type="entry name" value="Pept_HybD-like_dom_sf"/>
</dbReference>
<dbReference type="SUPFAM" id="SSF53163">
    <property type="entry name" value="HybD-like"/>
    <property type="match status" value="1"/>
</dbReference>
<dbReference type="KEGG" id="lip:LI0442"/>